<dbReference type="Pfam" id="PF00460">
    <property type="entry name" value="Flg_bb_rod"/>
    <property type="match status" value="1"/>
</dbReference>
<accession>A0A1I6D5Q1</accession>
<gene>
    <name evidence="3" type="ORF">SAMN04515673_102195</name>
</gene>
<dbReference type="AlphaFoldDB" id="A0A1I6D5Q1"/>
<sequence>MHDTLKVFRLAHAMATHAGTTQSVISTNVANADTPGFKAKKTTPFEVHAEGAGSGFVARATRAQHFGSAANSGEAQIVEDENGANSLNDNNVVIELEMLKAVEANRQHERALSIYRHGMSVIRSSIGRG</sequence>
<evidence type="ECO:0000259" key="2">
    <source>
        <dbReference type="Pfam" id="PF00460"/>
    </source>
</evidence>
<protein>
    <submittedName>
        <fullName evidence="3">Flagellar basal-body rod protein FlgB</fullName>
    </submittedName>
</protein>
<keyword evidence="3" id="KW-0282">Flagellum</keyword>
<dbReference type="RefSeq" id="WP_092076850.1">
    <property type="nucleotide sequence ID" value="NZ_FOYI01000002.1"/>
</dbReference>
<dbReference type="GO" id="GO:0009425">
    <property type="term" value="C:bacterial-type flagellum basal body"/>
    <property type="evidence" value="ECO:0007669"/>
    <property type="project" value="UniProtKB-SubCell"/>
</dbReference>
<evidence type="ECO:0000313" key="4">
    <source>
        <dbReference type="Proteomes" id="UP000199302"/>
    </source>
</evidence>
<dbReference type="Proteomes" id="UP000199302">
    <property type="component" value="Unassembled WGS sequence"/>
</dbReference>
<dbReference type="InterPro" id="IPR001444">
    <property type="entry name" value="Flag_bb_rod_N"/>
</dbReference>
<keyword evidence="3" id="KW-0969">Cilium</keyword>
<evidence type="ECO:0000256" key="1">
    <source>
        <dbReference type="ARBA" id="ARBA00004117"/>
    </source>
</evidence>
<keyword evidence="3" id="KW-0966">Cell projection</keyword>
<dbReference type="STRING" id="871652.SAMN04515673_102195"/>
<organism evidence="3 4">
    <name type="scientific">Poseidonocella sedimentorum</name>
    <dbReference type="NCBI Taxonomy" id="871652"/>
    <lineage>
        <taxon>Bacteria</taxon>
        <taxon>Pseudomonadati</taxon>
        <taxon>Pseudomonadota</taxon>
        <taxon>Alphaproteobacteria</taxon>
        <taxon>Rhodobacterales</taxon>
        <taxon>Roseobacteraceae</taxon>
        <taxon>Poseidonocella</taxon>
    </lineage>
</organism>
<evidence type="ECO:0000313" key="3">
    <source>
        <dbReference type="EMBL" id="SFR00647.1"/>
    </source>
</evidence>
<dbReference type="EMBL" id="FOYI01000002">
    <property type="protein sequence ID" value="SFR00647.1"/>
    <property type="molecule type" value="Genomic_DNA"/>
</dbReference>
<comment type="subcellular location">
    <subcellularLocation>
        <location evidence="1">Bacterial flagellum basal body</location>
    </subcellularLocation>
</comment>
<dbReference type="NCBIfam" id="NF009270">
    <property type="entry name" value="PRK12627.1"/>
    <property type="match status" value="1"/>
</dbReference>
<proteinExistence type="predicted"/>
<keyword evidence="4" id="KW-1185">Reference proteome</keyword>
<dbReference type="OrthoDB" id="9788334at2"/>
<reference evidence="3 4" key="1">
    <citation type="submission" date="2016-10" db="EMBL/GenBank/DDBJ databases">
        <authorList>
            <person name="de Groot N.N."/>
        </authorList>
    </citation>
    <scope>NUCLEOTIDE SEQUENCE [LARGE SCALE GENOMIC DNA]</scope>
    <source>
        <strain evidence="4">KMM 9023,NRIC 0796,JCM 17311,KCTC 23692</strain>
    </source>
</reference>
<name>A0A1I6D5Q1_9RHOB</name>
<feature type="domain" description="Flagellar basal body rod protein N-terminal" evidence="2">
    <location>
        <begin position="22"/>
        <end position="38"/>
    </location>
</feature>